<dbReference type="InterPro" id="IPR001179">
    <property type="entry name" value="PPIase_FKBP_dom"/>
</dbReference>
<evidence type="ECO:0000256" key="1">
    <source>
        <dbReference type="ARBA" id="ARBA00000971"/>
    </source>
</evidence>
<comment type="similarity">
    <text evidence="2 6">Belongs to the FKBP-type PPIase family.</text>
</comment>
<dbReference type="KEGG" id="bcou:IC761_27300"/>
<dbReference type="PANTHER" id="PTHR43811">
    <property type="entry name" value="FKBP-TYPE PEPTIDYL-PROLYL CIS-TRANS ISOMERASE FKPA"/>
    <property type="match status" value="1"/>
</dbReference>
<proteinExistence type="inferred from homology"/>
<evidence type="ECO:0000256" key="2">
    <source>
        <dbReference type="ARBA" id="ARBA00006577"/>
    </source>
</evidence>
<dbReference type="Proteomes" id="UP000594621">
    <property type="component" value="Chromosome"/>
</dbReference>
<dbReference type="InterPro" id="IPR046357">
    <property type="entry name" value="PPIase_dom_sf"/>
</dbReference>
<dbReference type="Gene3D" id="3.10.50.40">
    <property type="match status" value="1"/>
</dbReference>
<feature type="domain" description="PPIase FKBP-type" evidence="7">
    <location>
        <begin position="61"/>
        <end position="153"/>
    </location>
</feature>
<keyword evidence="9" id="KW-1185">Reference proteome</keyword>
<evidence type="ECO:0000256" key="4">
    <source>
        <dbReference type="ARBA" id="ARBA00023235"/>
    </source>
</evidence>
<dbReference type="PROSITE" id="PS50059">
    <property type="entry name" value="FKBP_PPIASE"/>
    <property type="match status" value="1"/>
</dbReference>
<dbReference type="RefSeq" id="WP_195799778.1">
    <property type="nucleotide sequence ID" value="NZ_CP061379.1"/>
</dbReference>
<evidence type="ECO:0000256" key="6">
    <source>
        <dbReference type="RuleBase" id="RU003915"/>
    </source>
</evidence>
<evidence type="ECO:0000256" key="3">
    <source>
        <dbReference type="ARBA" id="ARBA00023110"/>
    </source>
</evidence>
<keyword evidence="3 5" id="KW-0697">Rotamase</keyword>
<evidence type="ECO:0000259" key="7">
    <source>
        <dbReference type="PROSITE" id="PS50059"/>
    </source>
</evidence>
<dbReference type="PANTHER" id="PTHR43811:SF19">
    <property type="entry name" value="39 KDA FK506-BINDING NUCLEAR PROTEIN"/>
    <property type="match status" value="1"/>
</dbReference>
<evidence type="ECO:0000313" key="9">
    <source>
        <dbReference type="Proteomes" id="UP000594621"/>
    </source>
</evidence>
<keyword evidence="4 5" id="KW-0413">Isomerase</keyword>
<organism evidence="8 9">
    <name type="scientific">Bradyrhizobium commune</name>
    <dbReference type="NCBI Taxonomy" id="83627"/>
    <lineage>
        <taxon>Bacteria</taxon>
        <taxon>Pseudomonadati</taxon>
        <taxon>Pseudomonadota</taxon>
        <taxon>Alphaproteobacteria</taxon>
        <taxon>Hyphomicrobiales</taxon>
        <taxon>Nitrobacteraceae</taxon>
        <taxon>Bradyrhizobium</taxon>
    </lineage>
</organism>
<dbReference type="GO" id="GO:0003755">
    <property type="term" value="F:peptidyl-prolyl cis-trans isomerase activity"/>
    <property type="evidence" value="ECO:0007669"/>
    <property type="project" value="UniProtKB-UniRule"/>
</dbReference>
<name>A0A7S9D2Z3_9BRAD</name>
<sequence>MRFQRALLAITSALAITAIGGVPGFVSTTASAQTAGKTMTTATGLQVIDSVVGTGASPKAGQICVMHYTGWLYENGQKGKKFDSSVDRNEPFEFPIGKGRVIAGWDEGVASMKVGGKRTLIIPPQLGYGARGAGGVIPPNATLMFDVELLAVK</sequence>
<dbReference type="AlphaFoldDB" id="A0A7S9D2Z3"/>
<evidence type="ECO:0000313" key="8">
    <source>
        <dbReference type="EMBL" id="QPF90186.1"/>
    </source>
</evidence>
<evidence type="ECO:0000256" key="5">
    <source>
        <dbReference type="PROSITE-ProRule" id="PRU00277"/>
    </source>
</evidence>
<dbReference type="SUPFAM" id="SSF54534">
    <property type="entry name" value="FKBP-like"/>
    <property type="match status" value="1"/>
</dbReference>
<comment type="catalytic activity">
    <reaction evidence="1 5 6">
        <text>[protein]-peptidylproline (omega=180) = [protein]-peptidylproline (omega=0)</text>
        <dbReference type="Rhea" id="RHEA:16237"/>
        <dbReference type="Rhea" id="RHEA-COMP:10747"/>
        <dbReference type="Rhea" id="RHEA-COMP:10748"/>
        <dbReference type="ChEBI" id="CHEBI:83833"/>
        <dbReference type="ChEBI" id="CHEBI:83834"/>
        <dbReference type="EC" id="5.2.1.8"/>
    </reaction>
</comment>
<accession>A0A7S9D2Z3</accession>
<dbReference type="Pfam" id="PF00254">
    <property type="entry name" value="FKBP_C"/>
    <property type="match status" value="1"/>
</dbReference>
<gene>
    <name evidence="8" type="ORF">IC761_27300</name>
</gene>
<protein>
    <recommendedName>
        <fullName evidence="6">Peptidyl-prolyl cis-trans isomerase</fullName>
        <ecNumber evidence="6">5.2.1.8</ecNumber>
    </recommendedName>
</protein>
<dbReference type="EC" id="5.2.1.8" evidence="6"/>
<dbReference type="EMBL" id="CP061379">
    <property type="protein sequence ID" value="QPF90186.1"/>
    <property type="molecule type" value="Genomic_DNA"/>
</dbReference>
<dbReference type="FunFam" id="3.10.50.40:FF:000049">
    <property type="entry name" value="Peptidyl-prolyl cis-trans isomerase"/>
    <property type="match status" value="1"/>
</dbReference>
<reference evidence="8 9" key="1">
    <citation type="submission" date="2020-09" db="EMBL/GenBank/DDBJ databases">
        <title>Complete genomes of bradyrhizobia occurring on native shrubby legumes in Australia.</title>
        <authorList>
            <person name="Lafay B."/>
        </authorList>
    </citation>
    <scope>NUCLEOTIDE SEQUENCE [LARGE SCALE GENOMIC DNA]</scope>
    <source>
        <strain evidence="8 9">BDV5040</strain>
    </source>
</reference>